<feature type="region of interest" description="Disordered" evidence="1">
    <location>
        <begin position="207"/>
        <end position="259"/>
    </location>
</feature>
<feature type="compositionally biased region" description="Polar residues" evidence="1">
    <location>
        <begin position="247"/>
        <end position="259"/>
    </location>
</feature>
<dbReference type="Proteomes" id="UP001341840">
    <property type="component" value="Unassembled WGS sequence"/>
</dbReference>
<evidence type="ECO:0000256" key="1">
    <source>
        <dbReference type="SAM" id="MobiDB-lite"/>
    </source>
</evidence>
<evidence type="ECO:0000313" key="2">
    <source>
        <dbReference type="EMBL" id="MED6187067.1"/>
    </source>
</evidence>
<dbReference type="EMBL" id="JASCZI010182115">
    <property type="protein sequence ID" value="MED6187067.1"/>
    <property type="molecule type" value="Genomic_DNA"/>
</dbReference>
<organism evidence="2 3">
    <name type="scientific">Stylosanthes scabra</name>
    <dbReference type="NCBI Taxonomy" id="79078"/>
    <lineage>
        <taxon>Eukaryota</taxon>
        <taxon>Viridiplantae</taxon>
        <taxon>Streptophyta</taxon>
        <taxon>Embryophyta</taxon>
        <taxon>Tracheophyta</taxon>
        <taxon>Spermatophyta</taxon>
        <taxon>Magnoliopsida</taxon>
        <taxon>eudicotyledons</taxon>
        <taxon>Gunneridae</taxon>
        <taxon>Pentapetalae</taxon>
        <taxon>rosids</taxon>
        <taxon>fabids</taxon>
        <taxon>Fabales</taxon>
        <taxon>Fabaceae</taxon>
        <taxon>Papilionoideae</taxon>
        <taxon>50 kb inversion clade</taxon>
        <taxon>dalbergioids sensu lato</taxon>
        <taxon>Dalbergieae</taxon>
        <taxon>Pterocarpus clade</taxon>
        <taxon>Stylosanthes</taxon>
    </lineage>
</organism>
<comment type="caution">
    <text evidence="2">The sequence shown here is derived from an EMBL/GenBank/DDBJ whole genome shotgun (WGS) entry which is preliminary data.</text>
</comment>
<sequence length="259" mass="28222">MPITEYFDWWEVACTSRFLSPADALDDPRLHGLPDDVPATATQQRDTLALPADVPLICRRRQRFRPDIKRQARGGRGRGADGEPQRPVGAIDSEEEAEYDRQEEGGVGTSGHGGEAGTQQTYDTGGEPVIGEDILVDDAFFDGAEHDFQASFGGPGTSASAEPRETQLFMDPSMDFIATVSQSQFGQVVGRAPAFHPWGMPPSWEYLVSHSGSGGSKHQSAPPQQPPTVIRPQPRRTQRQRQAPACGTSSHLQSPHQHQ</sequence>
<gene>
    <name evidence="2" type="ORF">PIB30_072886</name>
</gene>
<proteinExistence type="predicted"/>
<feature type="compositionally biased region" description="Gly residues" evidence="1">
    <location>
        <begin position="105"/>
        <end position="116"/>
    </location>
</feature>
<name>A0ABU6WMG2_9FABA</name>
<protein>
    <submittedName>
        <fullName evidence="2">Uncharacterized protein</fullName>
    </submittedName>
</protein>
<feature type="region of interest" description="Disordered" evidence="1">
    <location>
        <begin position="65"/>
        <end position="129"/>
    </location>
</feature>
<accession>A0ABU6WMG2</accession>
<keyword evidence="3" id="KW-1185">Reference proteome</keyword>
<reference evidence="2 3" key="1">
    <citation type="journal article" date="2023" name="Plants (Basel)">
        <title>Bridging the Gap: Combining Genomics and Transcriptomics Approaches to Understand Stylosanthes scabra, an Orphan Legume from the Brazilian Caatinga.</title>
        <authorList>
            <person name="Ferreira-Neto J.R.C."/>
            <person name="da Silva M.D."/>
            <person name="Binneck E."/>
            <person name="de Melo N.F."/>
            <person name="da Silva R.H."/>
            <person name="de Melo A.L.T.M."/>
            <person name="Pandolfi V."/>
            <person name="Bustamante F.O."/>
            <person name="Brasileiro-Vidal A.C."/>
            <person name="Benko-Iseppon A.M."/>
        </authorList>
    </citation>
    <scope>NUCLEOTIDE SEQUENCE [LARGE SCALE GENOMIC DNA]</scope>
    <source>
        <tissue evidence="2">Leaves</tissue>
    </source>
</reference>
<evidence type="ECO:0000313" key="3">
    <source>
        <dbReference type="Proteomes" id="UP001341840"/>
    </source>
</evidence>